<dbReference type="EMBL" id="CP007142">
    <property type="protein sequence ID" value="AJQ97220.1"/>
    <property type="molecule type" value="Genomic_DNA"/>
</dbReference>
<name>A0A0C5VD12_9GAMM</name>
<organism evidence="1 2">
    <name type="scientific">Gynuella sunshinyii YC6258</name>
    <dbReference type="NCBI Taxonomy" id="1445510"/>
    <lineage>
        <taxon>Bacteria</taxon>
        <taxon>Pseudomonadati</taxon>
        <taxon>Pseudomonadota</taxon>
        <taxon>Gammaproteobacteria</taxon>
        <taxon>Oceanospirillales</taxon>
        <taxon>Saccharospirillaceae</taxon>
        <taxon>Gynuella</taxon>
    </lineage>
</organism>
<proteinExistence type="predicted"/>
<keyword evidence="2" id="KW-1185">Reference proteome</keyword>
<protein>
    <submittedName>
        <fullName evidence="1">Uncharacterized protein</fullName>
    </submittedName>
</protein>
<evidence type="ECO:0000313" key="1">
    <source>
        <dbReference type="EMBL" id="AJQ97220.1"/>
    </source>
</evidence>
<dbReference type="KEGG" id="gsn:YC6258_05190"/>
<dbReference type="Proteomes" id="UP000032266">
    <property type="component" value="Chromosome"/>
</dbReference>
<accession>A0A0C5VD12</accession>
<sequence length="39" mass="4386">MDVFDERVPSGQINGYRAEVVPPELAGVLRSKQQQTRTL</sequence>
<dbReference type="HOGENOM" id="CLU_3310552_0_0_6"/>
<reference evidence="1 2" key="1">
    <citation type="submission" date="2014-01" db="EMBL/GenBank/DDBJ databases">
        <title>Full genme sequencing of cellulolytic bacterium Gynuella sunshinyii YC6258T gen. nov., sp. nov.</title>
        <authorList>
            <person name="Khan H."/>
            <person name="Chung E.J."/>
            <person name="Chung Y.R."/>
        </authorList>
    </citation>
    <scope>NUCLEOTIDE SEQUENCE [LARGE SCALE GENOMIC DNA]</scope>
    <source>
        <strain evidence="1 2">YC6258</strain>
    </source>
</reference>
<evidence type="ECO:0000313" key="2">
    <source>
        <dbReference type="Proteomes" id="UP000032266"/>
    </source>
</evidence>
<gene>
    <name evidence="1" type="ORF">YC6258_05190</name>
</gene>
<dbReference type="AlphaFoldDB" id="A0A0C5VD12"/>